<evidence type="ECO:0000313" key="7">
    <source>
        <dbReference type="EMBL" id="KAG5613977.1"/>
    </source>
</evidence>
<keyword evidence="2 4" id="KW-0863">Zinc-finger</keyword>
<dbReference type="Proteomes" id="UP000824120">
    <property type="component" value="Chromosome 3"/>
</dbReference>
<evidence type="ECO:0000256" key="2">
    <source>
        <dbReference type="ARBA" id="ARBA00022771"/>
    </source>
</evidence>
<evidence type="ECO:0000256" key="5">
    <source>
        <dbReference type="SAM" id="MobiDB-lite"/>
    </source>
</evidence>
<evidence type="ECO:0000256" key="4">
    <source>
        <dbReference type="PROSITE-ProRule" id="PRU00325"/>
    </source>
</evidence>
<gene>
    <name evidence="7" type="ORF">H5410_013801</name>
</gene>
<dbReference type="OrthoDB" id="1293965at2759"/>
<feature type="domain" description="SWIM-type" evidence="6">
    <location>
        <begin position="594"/>
        <end position="626"/>
    </location>
</feature>
<dbReference type="GO" id="GO:0008270">
    <property type="term" value="F:zinc ion binding"/>
    <property type="evidence" value="ECO:0007669"/>
    <property type="project" value="UniProtKB-KW"/>
</dbReference>
<dbReference type="PROSITE" id="PS50966">
    <property type="entry name" value="ZF_SWIM"/>
    <property type="match status" value="1"/>
</dbReference>
<evidence type="ECO:0000256" key="1">
    <source>
        <dbReference type="ARBA" id="ARBA00022723"/>
    </source>
</evidence>
<proteinExistence type="predicted"/>
<evidence type="ECO:0000256" key="3">
    <source>
        <dbReference type="ARBA" id="ARBA00022833"/>
    </source>
</evidence>
<feature type="region of interest" description="Disordered" evidence="5">
    <location>
        <begin position="181"/>
        <end position="232"/>
    </location>
</feature>
<name>A0A9J5ZP85_SOLCO</name>
<dbReference type="EMBL" id="JACXVP010000003">
    <property type="protein sequence ID" value="KAG5613977.1"/>
    <property type="molecule type" value="Genomic_DNA"/>
</dbReference>
<evidence type="ECO:0000313" key="8">
    <source>
        <dbReference type="Proteomes" id="UP000824120"/>
    </source>
</evidence>
<dbReference type="AlphaFoldDB" id="A0A9J5ZP85"/>
<dbReference type="Pfam" id="PF04434">
    <property type="entry name" value="SWIM"/>
    <property type="match status" value="1"/>
</dbReference>
<keyword evidence="1" id="KW-0479">Metal-binding</keyword>
<comment type="caution">
    <text evidence="7">The sequence shown here is derived from an EMBL/GenBank/DDBJ whole genome shotgun (WGS) entry which is preliminary data.</text>
</comment>
<organism evidence="7 8">
    <name type="scientific">Solanum commersonii</name>
    <name type="common">Commerson's wild potato</name>
    <name type="synonym">Commerson's nightshade</name>
    <dbReference type="NCBI Taxonomy" id="4109"/>
    <lineage>
        <taxon>Eukaryota</taxon>
        <taxon>Viridiplantae</taxon>
        <taxon>Streptophyta</taxon>
        <taxon>Embryophyta</taxon>
        <taxon>Tracheophyta</taxon>
        <taxon>Spermatophyta</taxon>
        <taxon>Magnoliopsida</taxon>
        <taxon>eudicotyledons</taxon>
        <taxon>Gunneridae</taxon>
        <taxon>Pentapetalae</taxon>
        <taxon>asterids</taxon>
        <taxon>lamiids</taxon>
        <taxon>Solanales</taxon>
        <taxon>Solanaceae</taxon>
        <taxon>Solanoideae</taxon>
        <taxon>Solaneae</taxon>
        <taxon>Solanum</taxon>
    </lineage>
</organism>
<protein>
    <recommendedName>
        <fullName evidence="6">SWIM-type domain-containing protein</fullName>
    </recommendedName>
</protein>
<feature type="compositionally biased region" description="Acidic residues" evidence="5">
    <location>
        <begin position="205"/>
        <end position="216"/>
    </location>
</feature>
<evidence type="ECO:0000259" key="6">
    <source>
        <dbReference type="PROSITE" id="PS50966"/>
    </source>
</evidence>
<dbReference type="InterPro" id="IPR007527">
    <property type="entry name" value="Znf_SWIM"/>
</dbReference>
<keyword evidence="3" id="KW-0862">Zinc</keyword>
<dbReference type="PANTHER" id="PTHR31973:SF195">
    <property type="entry name" value="MUDR FAMILY TRANSPOSASE"/>
    <property type="match status" value="1"/>
</dbReference>
<reference evidence="7 8" key="1">
    <citation type="submission" date="2020-09" db="EMBL/GenBank/DDBJ databases">
        <title>De no assembly of potato wild relative species, Solanum commersonii.</title>
        <authorList>
            <person name="Cho K."/>
        </authorList>
    </citation>
    <scope>NUCLEOTIDE SEQUENCE [LARGE SCALE GENOMIC DNA]</scope>
    <source>
        <strain evidence="7">LZ3.2</strain>
        <tissue evidence="7">Leaf</tissue>
    </source>
</reference>
<accession>A0A9J5ZP85</accession>
<feature type="region of interest" description="Disordered" evidence="5">
    <location>
        <begin position="69"/>
        <end position="96"/>
    </location>
</feature>
<keyword evidence="8" id="KW-1185">Reference proteome</keyword>
<sequence>MGINSTVYNLIIVGKYPTSFLSQGQVNFGEWIIYNDESLTDFLRVPDDYIDQIKLTILEIYVRKEPKTSQQRSPLSVDEHPQLENRNSVDGFPITQSTDFPNMTHYQNILIGRYDFDLNETINESDCGLPQQDRNISPSYGLDNYFGQSSHFEMTENVGTSSNFHVSPTFDADDYQENITQDEPIDPVNIDDRDLPNYGTPSASDSDDLPNAEESGDNVPFEASSSDDDFLMLNRSPRPMSMSPFRNHEIPYLDHLPDGPNIFGDTHDEYSSQRTWCEPEDFMNGAIYIEKGMRVEQGCRFRLTSFNDKHTNMWKVERYIKEHTCDMGTCRDGHFNLDVEMIANVLRVDIEKTPRFPIKAKRTVLKAYGISISRRKAYLGRKRAFEKVYGTWEGSFAELSRFMKALKHFNSGTIVEWKIERRVDVVEDANFQKKFKNVTLNNLLRVPNANHRREKKFLKKMEMIKEINPEAYVWLMKNDLDKWTLHRDGGRRWGMLTTNSSESFNGLLKSARGLPVTAMVRLTYNQIVNRFVTRSKFVNQLVQQKQQWMPNPFKIFEDNRKKSQRHTLINYHQQRENIFKVQTHMHHGCGGNKHIVNASQGKCQCGKWQSYHIPCSHAIKEFDQIGYQAWEHMTPEFSLRSYKKAYSGQFNPLGGEKYWPDSPFLMIANKKYLRKVGVNKITRIHNEMDVPTSTLTRKCSTCKQIGHDRRIALHEVQTPYGGSS</sequence>
<feature type="compositionally biased region" description="Polar residues" evidence="5">
    <location>
        <begin position="84"/>
        <end position="96"/>
    </location>
</feature>
<dbReference type="PANTHER" id="PTHR31973">
    <property type="entry name" value="POLYPROTEIN, PUTATIVE-RELATED"/>
    <property type="match status" value="1"/>
</dbReference>
<dbReference type="InterPro" id="IPR006564">
    <property type="entry name" value="Znf_PMZ"/>
</dbReference>
<dbReference type="SMART" id="SM00575">
    <property type="entry name" value="ZnF_PMZ"/>
    <property type="match status" value="1"/>
</dbReference>